<protein>
    <submittedName>
        <fullName evidence="1">Uncharacterized protein</fullName>
    </submittedName>
</protein>
<dbReference type="AlphaFoldDB" id="A0A5B7D185"/>
<dbReference type="EMBL" id="VSRR010000392">
    <property type="protein sequence ID" value="MPC14961.1"/>
    <property type="molecule type" value="Genomic_DNA"/>
</dbReference>
<gene>
    <name evidence="1" type="ORF">E2C01_007741</name>
</gene>
<reference evidence="1 2" key="1">
    <citation type="submission" date="2019-05" db="EMBL/GenBank/DDBJ databases">
        <title>Another draft genome of Portunus trituberculatus and its Hox gene families provides insights of decapod evolution.</title>
        <authorList>
            <person name="Jeong J.-H."/>
            <person name="Song I."/>
            <person name="Kim S."/>
            <person name="Choi T."/>
            <person name="Kim D."/>
            <person name="Ryu S."/>
            <person name="Kim W."/>
        </authorList>
    </citation>
    <scope>NUCLEOTIDE SEQUENCE [LARGE SCALE GENOMIC DNA]</scope>
    <source>
        <tissue evidence="1">Muscle</tissue>
    </source>
</reference>
<name>A0A5B7D185_PORTR</name>
<keyword evidence="2" id="KW-1185">Reference proteome</keyword>
<sequence>MLLQLMCSSGSTCPDSTLPSLAYLCTVPPVHHRCIDAGVLAGDIVNDQLGRALRLRRGVMSTSLQCSPALLPAMHNMHFKIHIQRVK</sequence>
<comment type="caution">
    <text evidence="1">The sequence shown here is derived from an EMBL/GenBank/DDBJ whole genome shotgun (WGS) entry which is preliminary data.</text>
</comment>
<organism evidence="1 2">
    <name type="scientific">Portunus trituberculatus</name>
    <name type="common">Swimming crab</name>
    <name type="synonym">Neptunus trituberculatus</name>
    <dbReference type="NCBI Taxonomy" id="210409"/>
    <lineage>
        <taxon>Eukaryota</taxon>
        <taxon>Metazoa</taxon>
        <taxon>Ecdysozoa</taxon>
        <taxon>Arthropoda</taxon>
        <taxon>Crustacea</taxon>
        <taxon>Multicrustacea</taxon>
        <taxon>Malacostraca</taxon>
        <taxon>Eumalacostraca</taxon>
        <taxon>Eucarida</taxon>
        <taxon>Decapoda</taxon>
        <taxon>Pleocyemata</taxon>
        <taxon>Brachyura</taxon>
        <taxon>Eubrachyura</taxon>
        <taxon>Portunoidea</taxon>
        <taxon>Portunidae</taxon>
        <taxon>Portuninae</taxon>
        <taxon>Portunus</taxon>
    </lineage>
</organism>
<proteinExistence type="predicted"/>
<evidence type="ECO:0000313" key="1">
    <source>
        <dbReference type="EMBL" id="MPC14961.1"/>
    </source>
</evidence>
<accession>A0A5B7D185</accession>
<evidence type="ECO:0000313" key="2">
    <source>
        <dbReference type="Proteomes" id="UP000324222"/>
    </source>
</evidence>
<dbReference type="Proteomes" id="UP000324222">
    <property type="component" value="Unassembled WGS sequence"/>
</dbReference>